<dbReference type="InterPro" id="IPR051504">
    <property type="entry name" value="Plant_metabolite_acyltrans"/>
</dbReference>
<evidence type="ECO:0000256" key="1">
    <source>
        <dbReference type="ARBA" id="ARBA00022679"/>
    </source>
</evidence>
<dbReference type="PANTHER" id="PTHR31625">
    <property type="match status" value="1"/>
</dbReference>
<keyword evidence="2" id="KW-0012">Acyltransferase</keyword>
<evidence type="ECO:0000313" key="3">
    <source>
        <dbReference type="EMBL" id="KAK9137155.1"/>
    </source>
</evidence>
<evidence type="ECO:0000313" key="4">
    <source>
        <dbReference type="Proteomes" id="UP001417504"/>
    </source>
</evidence>
<dbReference type="EMBL" id="JBBNAE010000003">
    <property type="protein sequence ID" value="KAK9137155.1"/>
    <property type="molecule type" value="Genomic_DNA"/>
</dbReference>
<comment type="caution">
    <text evidence="3">The sequence shown here is derived from an EMBL/GenBank/DDBJ whole genome shotgun (WGS) entry which is preliminary data.</text>
</comment>
<organism evidence="3 4">
    <name type="scientific">Stephania japonica</name>
    <dbReference type="NCBI Taxonomy" id="461633"/>
    <lineage>
        <taxon>Eukaryota</taxon>
        <taxon>Viridiplantae</taxon>
        <taxon>Streptophyta</taxon>
        <taxon>Embryophyta</taxon>
        <taxon>Tracheophyta</taxon>
        <taxon>Spermatophyta</taxon>
        <taxon>Magnoliopsida</taxon>
        <taxon>Ranunculales</taxon>
        <taxon>Menispermaceae</taxon>
        <taxon>Menispermoideae</taxon>
        <taxon>Cissampelideae</taxon>
        <taxon>Stephania</taxon>
    </lineage>
</organism>
<proteinExistence type="predicted"/>
<dbReference type="GO" id="GO:0016747">
    <property type="term" value="F:acyltransferase activity, transferring groups other than amino-acyl groups"/>
    <property type="evidence" value="ECO:0007669"/>
    <property type="project" value="UniProtKB-ARBA"/>
</dbReference>
<keyword evidence="4" id="KW-1185">Reference proteome</keyword>
<dbReference type="SUPFAM" id="SSF52777">
    <property type="entry name" value="CoA-dependent acyltransferases"/>
    <property type="match status" value="1"/>
</dbReference>
<dbReference type="Gene3D" id="3.30.559.10">
    <property type="entry name" value="Chloramphenicol acetyltransferase-like domain"/>
    <property type="match status" value="2"/>
</dbReference>
<dbReference type="Pfam" id="PF02458">
    <property type="entry name" value="Transferase"/>
    <property type="match status" value="1"/>
</dbReference>
<name>A0AAP0PDZ5_9MAGN</name>
<keyword evidence="1" id="KW-0808">Transferase</keyword>
<sequence>MDPPPSHCSSLKVLEVCHVSPPPNSAPETILPLTYIDIPYLMRPASELLLFFNLSIQTNDFMDTLLPKIKDSLSLTLQHFPSLAGNLEWSPGSDKPLIRYTNGDYVPVTVAESSLNFNHLSSYNARDPQELKLLIPPMTSPTKQAPSFAIQITLFPTSGFSMSIVTNHAVMDGRSAALFVSSWASVSRSGIDGYEGPLPSYDRAEVKGPSGIEELFIDQLVKFVRSKSMSEHDMNNWVLLSKSVEPSEGAVFKTFELSVADISKLKKTILDAQNKVISTGNETTPLLLNPSRFEVVCAYTWICLTKADMELKASNDSHDETTTIIFSVDYRSRSNPPLPSNYFGNCAVSIRVTAKKNEILGEGGVVAAVRKIRSEIKGLGETIEMNLKQRAARLISSTPERFRVIAGSTQFAFYKLDFGWGRPCKIDYLSIVTSGALFFSDSRKDEGGIEISLVRSKKVMEAFGFSFANVLESLVH</sequence>
<reference evidence="3 4" key="1">
    <citation type="submission" date="2024-01" db="EMBL/GenBank/DDBJ databases">
        <title>Genome assemblies of Stephania.</title>
        <authorList>
            <person name="Yang L."/>
        </authorList>
    </citation>
    <scope>NUCLEOTIDE SEQUENCE [LARGE SCALE GENOMIC DNA]</scope>
    <source>
        <strain evidence="3">QJT</strain>
        <tissue evidence="3">Leaf</tissue>
    </source>
</reference>
<gene>
    <name evidence="3" type="ORF">Sjap_007749</name>
</gene>
<dbReference type="AlphaFoldDB" id="A0AAP0PDZ5"/>
<dbReference type="Proteomes" id="UP001417504">
    <property type="component" value="Unassembled WGS sequence"/>
</dbReference>
<accession>A0AAP0PDZ5</accession>
<protein>
    <submittedName>
        <fullName evidence="3">Uncharacterized protein</fullName>
    </submittedName>
</protein>
<dbReference type="InterPro" id="IPR023213">
    <property type="entry name" value="CAT-like_dom_sf"/>
</dbReference>
<evidence type="ECO:0000256" key="2">
    <source>
        <dbReference type="ARBA" id="ARBA00023315"/>
    </source>
</evidence>